<protein>
    <submittedName>
        <fullName evidence="1">Uncharacterized protein</fullName>
    </submittedName>
</protein>
<reference evidence="1 3" key="1">
    <citation type="journal article" date="2014" name="ISME J.">
        <title>Trehalose/2-sulfotrehalose biosynthesis and glycine-betaine uptake are widely spread mechanisms for osmoadaptation in the Halobacteriales.</title>
        <authorList>
            <person name="Youssef N.H."/>
            <person name="Savage-Ashlock K.N."/>
            <person name="McCully A.L."/>
            <person name="Luedtke B."/>
            <person name="Shaw E.I."/>
            <person name="Hoff W.D."/>
            <person name="Elshahed M.S."/>
        </authorList>
    </citation>
    <scope>NUCLEOTIDE SEQUENCE [LARGE SCALE GENOMIC DNA]</scope>
    <source>
        <strain evidence="1 3">DX253</strain>
    </source>
</reference>
<evidence type="ECO:0000313" key="1">
    <source>
        <dbReference type="EMBL" id="EFW94213.1"/>
    </source>
</evidence>
<accession>E7QMM9</accession>
<name>E7QMM9_HALPU</name>
<dbReference type="Proteomes" id="UP000184203">
    <property type="component" value="Unassembled WGS sequence"/>
</dbReference>
<sequence>MILVDIRRNCENRIFVNFWNERNQFKKNHDNLWYIVLRLSLGVVIEEDQNLGV</sequence>
<dbReference type="EMBL" id="AEMG01000001">
    <property type="protein sequence ID" value="EFW94213.1"/>
    <property type="molecule type" value="Genomic_DNA"/>
</dbReference>
<evidence type="ECO:0000313" key="3">
    <source>
        <dbReference type="Proteomes" id="UP000003751"/>
    </source>
</evidence>
<evidence type="ECO:0000313" key="2">
    <source>
        <dbReference type="EMBL" id="SHL33871.1"/>
    </source>
</evidence>
<reference evidence="4" key="3">
    <citation type="submission" date="2016-11" db="EMBL/GenBank/DDBJ databases">
        <authorList>
            <person name="Varghese N."/>
            <person name="Submissions S."/>
        </authorList>
    </citation>
    <scope>NUCLEOTIDE SEQUENCE [LARGE SCALE GENOMIC DNA]</scope>
    <source>
        <strain evidence="4">DX253</strain>
    </source>
</reference>
<keyword evidence="4" id="KW-1185">Reference proteome</keyword>
<proteinExistence type="predicted"/>
<gene>
    <name evidence="2" type="ORF">SAMN05444342_3574</name>
    <name evidence="1" type="ORF">ZOD2009_00225</name>
</gene>
<dbReference type="EMBL" id="FRAN01000006">
    <property type="protein sequence ID" value="SHL33871.1"/>
    <property type="molecule type" value="Genomic_DNA"/>
</dbReference>
<evidence type="ECO:0000313" key="4">
    <source>
        <dbReference type="Proteomes" id="UP000184203"/>
    </source>
</evidence>
<organism evidence="1 3">
    <name type="scientific">Haladaptatus paucihalophilus DX253</name>
    <dbReference type="NCBI Taxonomy" id="797209"/>
    <lineage>
        <taxon>Archaea</taxon>
        <taxon>Methanobacteriati</taxon>
        <taxon>Methanobacteriota</taxon>
        <taxon>Stenosarchaea group</taxon>
        <taxon>Halobacteria</taxon>
        <taxon>Halobacteriales</taxon>
        <taxon>Haladaptataceae</taxon>
        <taxon>Haladaptatus</taxon>
    </lineage>
</organism>
<reference evidence="2" key="2">
    <citation type="submission" date="2016-11" db="EMBL/GenBank/DDBJ databases">
        <authorList>
            <person name="Jaros S."/>
            <person name="Januszkiewicz K."/>
            <person name="Wedrychowicz H."/>
        </authorList>
    </citation>
    <scope>NUCLEOTIDE SEQUENCE [LARGE SCALE GENOMIC DNA]</scope>
    <source>
        <strain evidence="2">DX253</strain>
    </source>
</reference>
<dbReference type="Proteomes" id="UP000003751">
    <property type="component" value="Unassembled WGS sequence"/>
</dbReference>
<dbReference type="AlphaFoldDB" id="E7QMM9"/>